<dbReference type="CDD" id="cd00207">
    <property type="entry name" value="fer2"/>
    <property type="match status" value="1"/>
</dbReference>
<dbReference type="PANTHER" id="PTHR11908">
    <property type="entry name" value="XANTHINE DEHYDROGENASE"/>
    <property type="match status" value="1"/>
</dbReference>
<evidence type="ECO:0000256" key="4">
    <source>
        <dbReference type="ARBA" id="ARBA00023002"/>
    </source>
</evidence>
<dbReference type="SMART" id="SM01008">
    <property type="entry name" value="Ald_Xan_dh_C"/>
    <property type="match status" value="1"/>
</dbReference>
<dbReference type="InterPro" id="IPR008274">
    <property type="entry name" value="AldOxase/xan_DH_MoCoBD1"/>
</dbReference>
<dbReference type="InterPro" id="IPR046867">
    <property type="entry name" value="AldOxase/xan_DH_MoCoBD2"/>
</dbReference>
<dbReference type="Gene3D" id="1.10.150.120">
    <property type="entry name" value="[2Fe-2S]-binding domain"/>
    <property type="match status" value="1"/>
</dbReference>
<dbReference type="Gene3D" id="3.90.1170.50">
    <property type="entry name" value="Aldehyde oxidase/xanthine dehydrogenase, a/b hammerhead"/>
    <property type="match status" value="1"/>
</dbReference>
<evidence type="ECO:0000256" key="2">
    <source>
        <dbReference type="ARBA" id="ARBA00022505"/>
    </source>
</evidence>
<dbReference type="PIRSF" id="PIRSF000127">
    <property type="entry name" value="Xanthine_DH"/>
    <property type="match status" value="1"/>
</dbReference>
<dbReference type="PANTHER" id="PTHR11908:SF132">
    <property type="entry name" value="ALDEHYDE OXIDASE 1-RELATED"/>
    <property type="match status" value="1"/>
</dbReference>
<dbReference type="SUPFAM" id="SSF54292">
    <property type="entry name" value="2Fe-2S ferredoxin-like"/>
    <property type="match status" value="1"/>
</dbReference>
<evidence type="ECO:0000256" key="6">
    <source>
        <dbReference type="SAM" id="MobiDB-lite"/>
    </source>
</evidence>
<organism evidence="8 9">
    <name type="scientific">Agromyces bauzanensis</name>
    <dbReference type="NCBI Taxonomy" id="1308924"/>
    <lineage>
        <taxon>Bacteria</taxon>
        <taxon>Bacillati</taxon>
        <taxon>Actinomycetota</taxon>
        <taxon>Actinomycetes</taxon>
        <taxon>Micrococcales</taxon>
        <taxon>Microbacteriaceae</taxon>
        <taxon>Agromyces</taxon>
    </lineage>
</organism>
<keyword evidence="3" id="KW-0479">Metal-binding</keyword>
<dbReference type="InterPro" id="IPR036856">
    <property type="entry name" value="Ald_Oxase/Xan_DH_a/b_sf"/>
</dbReference>
<dbReference type="InterPro" id="IPR002888">
    <property type="entry name" value="2Fe-2S-bd"/>
</dbReference>
<dbReference type="InterPro" id="IPR036010">
    <property type="entry name" value="2Fe-2S_ferredoxin-like_sf"/>
</dbReference>
<dbReference type="InterPro" id="IPR006058">
    <property type="entry name" value="2Fe2S_fd_BS"/>
</dbReference>
<keyword evidence="5" id="KW-0408">Iron</keyword>
<dbReference type="InterPro" id="IPR037165">
    <property type="entry name" value="AldOxase/xan_DH_Mopterin-bd_sf"/>
</dbReference>
<evidence type="ECO:0000256" key="3">
    <source>
        <dbReference type="ARBA" id="ARBA00022723"/>
    </source>
</evidence>
<gene>
    <name evidence="8" type="ORF">GCM10011372_27090</name>
</gene>
<dbReference type="InterPro" id="IPR036884">
    <property type="entry name" value="2Fe-2S-bd_dom_sf"/>
</dbReference>
<dbReference type="GO" id="GO:0051537">
    <property type="term" value="F:2 iron, 2 sulfur cluster binding"/>
    <property type="evidence" value="ECO:0007669"/>
    <property type="project" value="InterPro"/>
</dbReference>
<dbReference type="InterPro" id="IPR012675">
    <property type="entry name" value="Beta-grasp_dom_sf"/>
</dbReference>
<keyword evidence="9" id="KW-1185">Reference proteome</keyword>
<dbReference type="Pfam" id="PF00111">
    <property type="entry name" value="Fer2"/>
    <property type="match status" value="1"/>
</dbReference>
<evidence type="ECO:0000256" key="5">
    <source>
        <dbReference type="ARBA" id="ARBA00023004"/>
    </source>
</evidence>
<dbReference type="GO" id="GO:0005506">
    <property type="term" value="F:iron ion binding"/>
    <property type="evidence" value="ECO:0007669"/>
    <property type="project" value="InterPro"/>
</dbReference>
<comment type="similarity">
    <text evidence="1">Belongs to the xanthine dehydrogenase family.</text>
</comment>
<dbReference type="GO" id="GO:0016491">
    <property type="term" value="F:oxidoreductase activity"/>
    <property type="evidence" value="ECO:0007669"/>
    <property type="project" value="UniProtKB-KW"/>
</dbReference>
<feature type="domain" description="2Fe-2S ferredoxin-type" evidence="7">
    <location>
        <begin position="1"/>
        <end position="74"/>
    </location>
</feature>
<dbReference type="InterPro" id="IPR001041">
    <property type="entry name" value="2Fe-2S_ferredoxin-type"/>
</dbReference>
<reference evidence="8" key="1">
    <citation type="journal article" date="2014" name="Int. J. Syst. Evol. Microbiol.">
        <title>Complete genome sequence of Corynebacterium casei LMG S-19264T (=DSM 44701T), isolated from a smear-ripened cheese.</title>
        <authorList>
            <consortium name="US DOE Joint Genome Institute (JGI-PGF)"/>
            <person name="Walter F."/>
            <person name="Albersmeier A."/>
            <person name="Kalinowski J."/>
            <person name="Ruckert C."/>
        </authorList>
    </citation>
    <scope>NUCLEOTIDE SEQUENCE</scope>
    <source>
        <strain evidence="8">CGMCC 1.8984</strain>
    </source>
</reference>
<protein>
    <submittedName>
        <fullName evidence="8">Oxidoreductase</fullName>
    </submittedName>
</protein>
<name>A0A917PQD0_9MICO</name>
<dbReference type="InterPro" id="IPR016208">
    <property type="entry name" value="Ald_Oxase/xanthine_DH-like"/>
</dbReference>
<dbReference type="Gene3D" id="3.30.365.10">
    <property type="entry name" value="Aldehyde oxidase/xanthine dehydrogenase, molybdopterin binding domain"/>
    <property type="match status" value="4"/>
</dbReference>
<reference evidence="8" key="2">
    <citation type="submission" date="2020-09" db="EMBL/GenBank/DDBJ databases">
        <authorList>
            <person name="Sun Q."/>
            <person name="Zhou Y."/>
        </authorList>
    </citation>
    <scope>NUCLEOTIDE SEQUENCE</scope>
    <source>
        <strain evidence="8">CGMCC 1.8984</strain>
    </source>
</reference>
<dbReference type="EMBL" id="BMMD01000016">
    <property type="protein sequence ID" value="GGJ87196.1"/>
    <property type="molecule type" value="Genomic_DNA"/>
</dbReference>
<evidence type="ECO:0000313" key="8">
    <source>
        <dbReference type="EMBL" id="GGJ87196.1"/>
    </source>
</evidence>
<evidence type="ECO:0000313" key="9">
    <source>
        <dbReference type="Proteomes" id="UP000636956"/>
    </source>
</evidence>
<dbReference type="RefSeq" id="WP_188743958.1">
    <property type="nucleotide sequence ID" value="NZ_BAABFW010000029.1"/>
</dbReference>
<comment type="caution">
    <text evidence="8">The sequence shown here is derived from an EMBL/GenBank/DDBJ whole genome shotgun (WGS) entry which is preliminary data.</text>
</comment>
<dbReference type="InterPro" id="IPR000674">
    <property type="entry name" value="Ald_Oxase/Xan_DH_a/b"/>
</dbReference>
<dbReference type="Pfam" id="PF01799">
    <property type="entry name" value="Fer2_2"/>
    <property type="match status" value="1"/>
</dbReference>
<dbReference type="SUPFAM" id="SSF54665">
    <property type="entry name" value="CO dehydrogenase molybdoprotein N-domain-like"/>
    <property type="match status" value="1"/>
</dbReference>
<sequence>MRFSVNGREQEAAPRPGQCLRTLLREHEHFEVKKGCDAGDCGACSVLVDGEPVHSCITPAQRIDGRSVTTVAGLGTADDPHPMQQAFVDHFGFQCGFCTPGMIVTASTLDASQLDDLPRLMKGNLCRCTGYRSIRESIASGVRGSEADAARPRRARNLGSSGADDRPTSLIGHSQTPLAAHRVVTGAEPFTFDTMLPGALHLRVLASPHAHARIRSIDTSAALAVEGVELVLTHEDAPATRFSTGRHEHRTDDPDDTRVLDDVVRFIGQRVAAVAASTVAAAEEACRRIVVDYEVLPAVFDPEAARAPGAPLLHPDRTPDDRVDEAHRNMVAALHAGFGGDADAALAASDVTVSGSWRTQRVSHAQLETHGSLGWLDDEGRLVVRTSSQVPFLVRDELCHVFALPQERVRVFTARVGGGFGGKQELLTEDLVALTVLRTGRPAAYELSRHDEFVRTTVRHPMRVAVSLGASRDGRLTAMKVDVLSDTGAYGNHSRGVMFHGCTESMSLYSSPVKRVDAEVVYTNNVPSGAFRGYGLGQVILGVESAMDELAIELGIDPFELRRINAIREGEVPLGFEGDPEPDIVPGSYGLDQCLDLAEQALRRGNAAAAPEGGRWRVGEGMAASMIATTAPRGHIAKTSVLLRPDGTVTLGVGTSEFGNGTTTVHAQIVATDLGTTVDRIRLHNSDTDGARYDTGAFASAGTTVAGKALHSAALALRGILVETAARITGTDAAACTLGVDGVRAGGRLVSFPELIAAAPDEHRHGDGIRTHGDEFGEQRSLAFNVHAVRVAVDVRTGVVRILQSVQSADAGTVMNPEQCRGQVEGGAAQAIGGALYEEVVVGADGRVQTPVFRLYRVPQLADVPDTEVLFAVTSDDLGPFGAKSMSESPYNPVAPAIGNAIRRAIGVRPYETPFSRDRVWRLVHEAAASDPARVDAASDRVASDPAASTTLPAADAESEPIDA</sequence>
<feature type="region of interest" description="Disordered" evidence="6">
    <location>
        <begin position="142"/>
        <end position="172"/>
    </location>
</feature>
<dbReference type="Proteomes" id="UP000636956">
    <property type="component" value="Unassembled WGS sequence"/>
</dbReference>
<dbReference type="SUPFAM" id="SSF56003">
    <property type="entry name" value="Molybdenum cofactor-binding domain"/>
    <property type="match status" value="1"/>
</dbReference>
<dbReference type="Pfam" id="PF02738">
    <property type="entry name" value="MoCoBD_1"/>
    <property type="match status" value="1"/>
</dbReference>
<proteinExistence type="inferred from homology"/>
<keyword evidence="4" id="KW-0560">Oxidoreductase</keyword>
<feature type="region of interest" description="Disordered" evidence="6">
    <location>
        <begin position="930"/>
        <end position="964"/>
    </location>
</feature>
<dbReference type="AlphaFoldDB" id="A0A917PQD0"/>
<accession>A0A917PQD0</accession>
<dbReference type="Pfam" id="PF20256">
    <property type="entry name" value="MoCoBD_2"/>
    <property type="match status" value="1"/>
</dbReference>
<evidence type="ECO:0000256" key="1">
    <source>
        <dbReference type="ARBA" id="ARBA00006849"/>
    </source>
</evidence>
<dbReference type="Pfam" id="PF01315">
    <property type="entry name" value="Ald_Xan_dh_C"/>
    <property type="match status" value="1"/>
</dbReference>
<keyword evidence="2" id="KW-0500">Molybdenum</keyword>
<dbReference type="SUPFAM" id="SSF47741">
    <property type="entry name" value="CO dehydrogenase ISP C-domain like"/>
    <property type="match status" value="1"/>
</dbReference>
<dbReference type="PROSITE" id="PS51085">
    <property type="entry name" value="2FE2S_FER_2"/>
    <property type="match status" value="1"/>
</dbReference>
<evidence type="ECO:0000259" key="7">
    <source>
        <dbReference type="PROSITE" id="PS51085"/>
    </source>
</evidence>
<dbReference type="Gene3D" id="3.10.20.30">
    <property type="match status" value="1"/>
</dbReference>
<feature type="compositionally biased region" description="Basic and acidic residues" evidence="6">
    <location>
        <begin position="933"/>
        <end position="943"/>
    </location>
</feature>
<dbReference type="PROSITE" id="PS00197">
    <property type="entry name" value="2FE2S_FER_1"/>
    <property type="match status" value="1"/>
</dbReference>